<evidence type="ECO:0000313" key="3">
    <source>
        <dbReference type="Proteomes" id="UP000438429"/>
    </source>
</evidence>
<comment type="caution">
    <text evidence="2">The sequence shown here is derived from an EMBL/GenBank/DDBJ whole genome shotgun (WGS) entry which is preliminary data.</text>
</comment>
<feature type="chain" id="PRO_5025461495" evidence="1">
    <location>
        <begin position="20"/>
        <end position="164"/>
    </location>
</feature>
<dbReference type="EMBL" id="VEVO01000011">
    <property type="protein sequence ID" value="KAF0035472.1"/>
    <property type="molecule type" value="Genomic_DNA"/>
</dbReference>
<dbReference type="AlphaFoldDB" id="A0A6A4SZP4"/>
<keyword evidence="1" id="KW-0732">Signal</keyword>
<organism evidence="2 3">
    <name type="scientific">Scophthalmus maximus</name>
    <name type="common">Turbot</name>
    <name type="synonym">Psetta maxima</name>
    <dbReference type="NCBI Taxonomy" id="52904"/>
    <lineage>
        <taxon>Eukaryota</taxon>
        <taxon>Metazoa</taxon>
        <taxon>Chordata</taxon>
        <taxon>Craniata</taxon>
        <taxon>Vertebrata</taxon>
        <taxon>Euteleostomi</taxon>
        <taxon>Actinopterygii</taxon>
        <taxon>Neopterygii</taxon>
        <taxon>Teleostei</taxon>
        <taxon>Neoteleostei</taxon>
        <taxon>Acanthomorphata</taxon>
        <taxon>Carangaria</taxon>
        <taxon>Pleuronectiformes</taxon>
        <taxon>Pleuronectoidei</taxon>
        <taxon>Scophthalmidae</taxon>
        <taxon>Scophthalmus</taxon>
    </lineage>
</organism>
<protein>
    <submittedName>
        <fullName evidence="2">Uncharacterized protein</fullName>
    </submittedName>
</protein>
<sequence>MDVMKLLLLPAFVPFGLLAGYGISSTFCGGSDVAGDFGGCDWVVLTKAGVCHADVEVGVRWLNKAIDTAVEGLKRQGKTDDNPSREVTVMFIIHCPDPELSLAFNCKPIEEWTATDVQVLVDEHHRKKRLQERHSIRPGCRCSTQPCSNDSEPPCSCSTAACNW</sequence>
<accession>A0A6A4SZP4</accession>
<evidence type="ECO:0000313" key="2">
    <source>
        <dbReference type="EMBL" id="KAF0035472.1"/>
    </source>
</evidence>
<gene>
    <name evidence="2" type="ORF">F2P81_013230</name>
</gene>
<proteinExistence type="predicted"/>
<dbReference type="Proteomes" id="UP000438429">
    <property type="component" value="Unassembled WGS sequence"/>
</dbReference>
<name>A0A6A4SZP4_SCOMX</name>
<reference evidence="2 3" key="1">
    <citation type="submission" date="2019-06" db="EMBL/GenBank/DDBJ databases">
        <title>Draft genomes of female and male turbot (Scophthalmus maximus).</title>
        <authorList>
            <person name="Xu H."/>
            <person name="Xu X.-W."/>
            <person name="Shao C."/>
            <person name="Chen S."/>
        </authorList>
    </citation>
    <scope>NUCLEOTIDE SEQUENCE [LARGE SCALE GENOMIC DNA]</scope>
    <source>
        <strain evidence="2">Ysfricsl-2016a</strain>
        <tissue evidence="2">Blood</tissue>
    </source>
</reference>
<feature type="signal peptide" evidence="1">
    <location>
        <begin position="1"/>
        <end position="19"/>
    </location>
</feature>
<evidence type="ECO:0000256" key="1">
    <source>
        <dbReference type="SAM" id="SignalP"/>
    </source>
</evidence>